<reference evidence="1 2" key="1">
    <citation type="submission" date="2018-07" db="EMBL/GenBank/DDBJ databases">
        <title>Marsedoiliclastica nanhaica gen. nov. sp. nov., a novel marine hydrocarbonoclastic bacterium isolated from an in-situ enriched hydrocarbon-degrading consortium in deep-sea sediment.</title>
        <authorList>
            <person name="Dong C."/>
            <person name="Ma T."/>
            <person name="Liu R."/>
            <person name="Shao Z."/>
        </authorList>
    </citation>
    <scope>NUCLEOTIDE SEQUENCE [LARGE SCALE GENOMIC DNA]</scope>
    <source>
        <strain evidence="2">soil36-7</strain>
    </source>
</reference>
<dbReference type="PROSITE" id="PS51257">
    <property type="entry name" value="PROKAR_LIPOPROTEIN"/>
    <property type="match status" value="1"/>
</dbReference>
<dbReference type="AlphaFoldDB" id="A0A4P7XFK5"/>
<evidence type="ECO:0000313" key="1">
    <source>
        <dbReference type="EMBL" id="QCF25741.1"/>
    </source>
</evidence>
<dbReference type="EMBL" id="CP031093">
    <property type="protein sequence ID" value="QCF25741.1"/>
    <property type="molecule type" value="Genomic_DNA"/>
</dbReference>
<dbReference type="KEGG" id="hmi:soil367_07310"/>
<protein>
    <submittedName>
        <fullName evidence="1">Uncharacterized protein</fullName>
    </submittedName>
</protein>
<sequence>MRQRFSLSARSASAWLILATLLLSGCANMVQPLERDPWIAPDKGLHLLSGIGLGAAGAAIASSKGASACTANASGVALGFSVGLGKEWRDLHHNDGMPSNRDWLVTILGGIIGAQLVQPCSP</sequence>
<keyword evidence="2" id="KW-1185">Reference proteome</keyword>
<accession>A0A4P7XFK5</accession>
<gene>
    <name evidence="1" type="ORF">soil367_07310</name>
</gene>
<dbReference type="Proteomes" id="UP000298049">
    <property type="component" value="Chromosome"/>
</dbReference>
<organism evidence="1 2">
    <name type="scientific">Hydrocarboniclastica marina</name>
    <dbReference type="NCBI Taxonomy" id="2259620"/>
    <lineage>
        <taxon>Bacteria</taxon>
        <taxon>Pseudomonadati</taxon>
        <taxon>Pseudomonadota</taxon>
        <taxon>Gammaproteobacteria</taxon>
        <taxon>Alteromonadales</taxon>
        <taxon>Alteromonadaceae</taxon>
        <taxon>Hydrocarboniclastica</taxon>
    </lineage>
</organism>
<proteinExistence type="predicted"/>
<name>A0A4P7XFK5_9ALTE</name>
<evidence type="ECO:0000313" key="2">
    <source>
        <dbReference type="Proteomes" id="UP000298049"/>
    </source>
</evidence>